<keyword evidence="7 14" id="KW-0812">Transmembrane</keyword>
<keyword evidence="6" id="KW-0808">Transferase</keyword>
<keyword evidence="9 16" id="KW-0418">Kinase</keyword>
<comment type="catalytic activity">
    <reaction evidence="1">
        <text>ATP + protein L-histidine = ADP + protein N-phospho-L-histidine.</text>
        <dbReference type="EC" id="2.7.13.3"/>
    </reaction>
</comment>
<dbReference type="GO" id="GO:0000155">
    <property type="term" value="F:phosphorelay sensor kinase activity"/>
    <property type="evidence" value="ECO:0007669"/>
    <property type="project" value="InterPro"/>
</dbReference>
<dbReference type="Pfam" id="PF13493">
    <property type="entry name" value="DUF4118"/>
    <property type="match status" value="1"/>
</dbReference>
<dbReference type="InterPro" id="IPR025201">
    <property type="entry name" value="KdpD_TM"/>
</dbReference>
<dbReference type="InterPro" id="IPR036890">
    <property type="entry name" value="HATPase_C_sf"/>
</dbReference>
<evidence type="ECO:0000256" key="13">
    <source>
        <dbReference type="ARBA" id="ARBA00023136"/>
    </source>
</evidence>
<dbReference type="Gene3D" id="3.40.50.300">
    <property type="entry name" value="P-loop containing nucleotide triphosphate hydrolases"/>
    <property type="match status" value="1"/>
</dbReference>
<dbReference type="GO" id="GO:0005524">
    <property type="term" value="F:ATP binding"/>
    <property type="evidence" value="ECO:0007669"/>
    <property type="project" value="UniProtKB-KW"/>
</dbReference>
<keyword evidence="8" id="KW-0547">Nucleotide-binding</keyword>
<dbReference type="SUPFAM" id="SSF52402">
    <property type="entry name" value="Adenine nucleotide alpha hydrolases-like"/>
    <property type="match status" value="1"/>
</dbReference>
<dbReference type="InterPro" id="IPR052023">
    <property type="entry name" value="Histidine_kinase_KdpD"/>
</dbReference>
<feature type="transmembrane region" description="Helical" evidence="14">
    <location>
        <begin position="416"/>
        <end position="433"/>
    </location>
</feature>
<evidence type="ECO:0000256" key="1">
    <source>
        <dbReference type="ARBA" id="ARBA00000085"/>
    </source>
</evidence>
<gene>
    <name evidence="16" type="ORF">CXB45_02330</name>
</gene>
<feature type="transmembrane region" description="Helical" evidence="14">
    <location>
        <begin position="470"/>
        <end position="491"/>
    </location>
</feature>
<dbReference type="InterPro" id="IPR014729">
    <property type="entry name" value="Rossmann-like_a/b/a_fold"/>
</dbReference>
<dbReference type="Proteomes" id="UP000233249">
    <property type="component" value="Unassembled WGS sequence"/>
</dbReference>
<dbReference type="Pfam" id="PF02702">
    <property type="entry name" value="KdpD"/>
    <property type="match status" value="1"/>
</dbReference>
<evidence type="ECO:0000256" key="8">
    <source>
        <dbReference type="ARBA" id="ARBA00022741"/>
    </source>
</evidence>
<dbReference type="Gene3D" id="1.10.287.130">
    <property type="match status" value="1"/>
</dbReference>
<keyword evidence="10" id="KW-0067">ATP-binding</keyword>
<evidence type="ECO:0000259" key="15">
    <source>
        <dbReference type="PROSITE" id="PS50109"/>
    </source>
</evidence>
<dbReference type="Gene3D" id="1.20.120.620">
    <property type="entry name" value="Backbone structure of the membrane domain of e. Coli histidine kinase receptor kdpd"/>
    <property type="match status" value="1"/>
</dbReference>
<dbReference type="SMART" id="SM00387">
    <property type="entry name" value="HATPase_c"/>
    <property type="match status" value="1"/>
</dbReference>
<dbReference type="Pfam" id="PF00512">
    <property type="entry name" value="HisKA"/>
    <property type="match status" value="1"/>
</dbReference>
<name>A0A2N0X9G4_9CORY</name>
<evidence type="ECO:0000313" key="17">
    <source>
        <dbReference type="Proteomes" id="UP000233249"/>
    </source>
</evidence>
<organism evidence="16 17">
    <name type="scientific">Corynebacterium mastitidis</name>
    <dbReference type="NCBI Taxonomy" id="161890"/>
    <lineage>
        <taxon>Bacteria</taxon>
        <taxon>Bacillati</taxon>
        <taxon>Actinomycetota</taxon>
        <taxon>Actinomycetes</taxon>
        <taxon>Mycobacteriales</taxon>
        <taxon>Corynebacteriaceae</taxon>
        <taxon>Corynebacterium</taxon>
    </lineage>
</organism>
<evidence type="ECO:0000256" key="14">
    <source>
        <dbReference type="SAM" id="Phobius"/>
    </source>
</evidence>
<dbReference type="SUPFAM" id="SSF47384">
    <property type="entry name" value="Homodimeric domain of signal transducing histidine kinase"/>
    <property type="match status" value="1"/>
</dbReference>
<feature type="domain" description="Histidine kinase" evidence="15">
    <location>
        <begin position="634"/>
        <end position="843"/>
    </location>
</feature>
<dbReference type="RefSeq" id="WP_101173018.1">
    <property type="nucleotide sequence ID" value="NZ_JAKRKB010000008.1"/>
</dbReference>
<evidence type="ECO:0000256" key="4">
    <source>
        <dbReference type="ARBA" id="ARBA00012438"/>
    </source>
</evidence>
<evidence type="ECO:0000256" key="3">
    <source>
        <dbReference type="ARBA" id="ARBA00004236"/>
    </source>
</evidence>
<dbReference type="GO" id="GO:0005886">
    <property type="term" value="C:plasma membrane"/>
    <property type="evidence" value="ECO:0007669"/>
    <property type="project" value="UniProtKB-SubCell"/>
</dbReference>
<proteinExistence type="predicted"/>
<dbReference type="PANTHER" id="PTHR45569">
    <property type="entry name" value="SENSOR PROTEIN KDPD"/>
    <property type="match status" value="1"/>
</dbReference>
<dbReference type="InterPro" id="IPR003661">
    <property type="entry name" value="HisK_dim/P_dom"/>
</dbReference>
<dbReference type="STRING" id="1121365.GCA_000375365_00722"/>
<evidence type="ECO:0000256" key="2">
    <source>
        <dbReference type="ARBA" id="ARBA00004141"/>
    </source>
</evidence>
<dbReference type="InterPro" id="IPR003852">
    <property type="entry name" value="Sig_transdc_His_kinase_KdpD_N"/>
</dbReference>
<dbReference type="InterPro" id="IPR036097">
    <property type="entry name" value="HisK_dim/P_sf"/>
</dbReference>
<keyword evidence="11 14" id="KW-1133">Transmembrane helix</keyword>
<dbReference type="InterPro" id="IPR003594">
    <property type="entry name" value="HATPase_dom"/>
</dbReference>
<dbReference type="EMBL" id="PJAF01000004">
    <property type="protein sequence ID" value="PKF69334.1"/>
    <property type="molecule type" value="Genomic_DNA"/>
</dbReference>
<dbReference type="Gene3D" id="3.30.565.10">
    <property type="entry name" value="Histidine kinase-like ATPase, C-terminal domain"/>
    <property type="match status" value="1"/>
</dbReference>
<keyword evidence="5" id="KW-0597">Phosphoprotein</keyword>
<dbReference type="Gene3D" id="3.40.50.620">
    <property type="entry name" value="HUPs"/>
    <property type="match status" value="1"/>
</dbReference>
<comment type="subcellular location">
    <subcellularLocation>
        <location evidence="3">Cell membrane</location>
    </subcellularLocation>
    <subcellularLocation>
        <location evidence="2">Membrane</location>
        <topology evidence="2">Multi-pass membrane protein</topology>
    </subcellularLocation>
</comment>
<protein>
    <recommendedName>
        <fullName evidence="4">histidine kinase</fullName>
        <ecNumber evidence="4">2.7.13.3</ecNumber>
    </recommendedName>
</protein>
<evidence type="ECO:0000256" key="10">
    <source>
        <dbReference type="ARBA" id="ARBA00022840"/>
    </source>
</evidence>
<evidence type="ECO:0000256" key="12">
    <source>
        <dbReference type="ARBA" id="ARBA00023012"/>
    </source>
</evidence>
<keyword evidence="12" id="KW-0902">Two-component regulatory system</keyword>
<dbReference type="InterPro" id="IPR005467">
    <property type="entry name" value="His_kinase_dom"/>
</dbReference>
<comment type="caution">
    <text evidence="16">The sequence shown here is derived from an EMBL/GenBank/DDBJ whole genome shotgun (WGS) entry which is preliminary data.</text>
</comment>
<dbReference type="SUPFAM" id="SSF55874">
    <property type="entry name" value="ATPase domain of HSP90 chaperone/DNA topoisomerase II/histidine kinase"/>
    <property type="match status" value="1"/>
</dbReference>
<evidence type="ECO:0000256" key="11">
    <source>
        <dbReference type="ARBA" id="ARBA00022989"/>
    </source>
</evidence>
<evidence type="ECO:0000256" key="7">
    <source>
        <dbReference type="ARBA" id="ARBA00022692"/>
    </source>
</evidence>
<dbReference type="AlphaFoldDB" id="A0A2N0X9G4"/>
<dbReference type="Pfam" id="PF02518">
    <property type="entry name" value="HATPase_c"/>
    <property type="match status" value="1"/>
</dbReference>
<reference evidence="16 17" key="1">
    <citation type="submission" date="2017-12" db="EMBL/GenBank/DDBJ databases">
        <title>Corynebacterium mastitidis 16-1433 Genome.</title>
        <authorList>
            <person name="Gulvik C.A."/>
        </authorList>
    </citation>
    <scope>NUCLEOTIDE SEQUENCE [LARGE SCALE GENOMIC DNA]</scope>
    <source>
        <strain evidence="16 17">16-1433</strain>
    </source>
</reference>
<dbReference type="InterPro" id="IPR038318">
    <property type="entry name" value="KdpD_sf"/>
</dbReference>
<dbReference type="OrthoDB" id="9806130at2"/>
<dbReference type="InterPro" id="IPR027417">
    <property type="entry name" value="P-loop_NTPase"/>
</dbReference>
<dbReference type="EC" id="2.7.13.3" evidence="4"/>
<accession>A0A2N0X9G4</accession>
<keyword evidence="13 14" id="KW-0472">Membrane</keyword>
<evidence type="ECO:0000313" key="16">
    <source>
        <dbReference type="EMBL" id="PKF69334.1"/>
    </source>
</evidence>
<dbReference type="PROSITE" id="PS50109">
    <property type="entry name" value="HIS_KIN"/>
    <property type="match status" value="1"/>
</dbReference>
<feature type="transmembrane region" description="Helical" evidence="14">
    <location>
        <begin position="390"/>
        <end position="410"/>
    </location>
</feature>
<dbReference type="SMART" id="SM00388">
    <property type="entry name" value="HisKA"/>
    <property type="match status" value="1"/>
</dbReference>
<evidence type="ECO:0000256" key="9">
    <source>
        <dbReference type="ARBA" id="ARBA00022777"/>
    </source>
</evidence>
<sequence>MNHGDSPEPSPRGRLKIYLGFAPGVGKTCAMLNEAHELSAQGRRVLVGVVEDHGRPRTAALVEGLGVLPRMPQAGRRGGRYGELDVQAVLDARPDAVLVDELAHTVMGGPGAPSAKRWQDVHRILDAGIDVLSTLNIQHVESLNDVVFAITGVRQRETLPDRVLREADQIELVDLSPDALRVRLARGLVYRGEAAQRALDHYFRLGNLAALRELALLWLADKVEEGMAQYRPTNPGQSAWPTRERVVVGVSGAPGSEALIRRGARIAGRVADRELVVVHVTVEDDAAPARPPASLRRLQDLAEDLGGRWRVIAGDEVAATLLGFARTQGASQLVIGLGKRRLRPWRAQISRQIIDQAGHTDVHIVATDSPGGPNPAPRPAQARLSGPRRALGWAVAALAPPLATVGLTALNPGPDYVGAVLLGYLTIVVFAALAGGLRPALLAVASGSLLVNWFLTTPEHTLTITEPESLISLVFFLVVAVCVAWVVDVAAHRAQQARRRQAQAIILADLARGAIHEGDDLPSLLRHIRQTFSLDRVDLQRRSPEGHRWTTLESTERGGLRETWEPRHGHRVELGAHVRLVVSGRHLTPAHLSMLEAHGARIAAILDRQELDAVRRAAAALEAGNRAGSALLAAVSHDLRTPLASIKAAVSGLALGDVPLPEQARAELIESIEESADRLETVIGNLLDMSRLNSGGLEPHRRALRAAEVVDALLREQPELRGEIAVEVPGDLPQILGDFGLLQRCLANLVRNALTHGGAPVLLRGEVTGERLELRVIDHGPGIPESHRPTLFTPFAHRNDAGAGLGLGLSVVRGLVEAMRGSVRLADTPGGGTTMILSLPLAPELNDER</sequence>
<dbReference type="CDD" id="cd00082">
    <property type="entry name" value="HisKA"/>
    <property type="match status" value="1"/>
</dbReference>
<evidence type="ECO:0000256" key="5">
    <source>
        <dbReference type="ARBA" id="ARBA00022553"/>
    </source>
</evidence>
<evidence type="ECO:0000256" key="6">
    <source>
        <dbReference type="ARBA" id="ARBA00022679"/>
    </source>
</evidence>
<dbReference type="PRINTS" id="PR00344">
    <property type="entry name" value="BCTRLSENSOR"/>
</dbReference>
<dbReference type="InterPro" id="IPR004358">
    <property type="entry name" value="Sig_transdc_His_kin-like_C"/>
</dbReference>
<dbReference type="PANTHER" id="PTHR45569:SF1">
    <property type="entry name" value="SENSOR PROTEIN KDPD"/>
    <property type="match status" value="1"/>
</dbReference>